<comment type="caution">
    <text evidence="1">The sequence shown here is derived from an EMBL/GenBank/DDBJ whole genome shotgun (WGS) entry which is preliminary data.</text>
</comment>
<feature type="non-terminal residue" evidence="1">
    <location>
        <position position="29"/>
    </location>
</feature>
<proteinExistence type="predicted"/>
<gene>
    <name evidence="1" type="ORF">AVEN_51295_1</name>
</gene>
<dbReference type="EMBL" id="BGPR01007098">
    <property type="protein sequence ID" value="GBN24284.1"/>
    <property type="molecule type" value="Genomic_DNA"/>
</dbReference>
<name>A0A4Y2MCT0_ARAVE</name>
<accession>A0A4Y2MCT0</accession>
<protein>
    <submittedName>
        <fullName evidence="1">Uncharacterized protein</fullName>
    </submittedName>
</protein>
<dbReference type="AlphaFoldDB" id="A0A4Y2MCT0"/>
<evidence type="ECO:0000313" key="2">
    <source>
        <dbReference type="Proteomes" id="UP000499080"/>
    </source>
</evidence>
<evidence type="ECO:0000313" key="1">
    <source>
        <dbReference type="EMBL" id="GBN24284.1"/>
    </source>
</evidence>
<sequence length="29" mass="3213">MLTKGDQLSWIKIEVARGKSASECYDGLL</sequence>
<reference evidence="1 2" key="1">
    <citation type="journal article" date="2019" name="Sci. Rep.">
        <title>Orb-weaving spider Araneus ventricosus genome elucidates the spidroin gene catalogue.</title>
        <authorList>
            <person name="Kono N."/>
            <person name="Nakamura H."/>
            <person name="Ohtoshi R."/>
            <person name="Moran D.A.P."/>
            <person name="Shinohara A."/>
            <person name="Yoshida Y."/>
            <person name="Fujiwara M."/>
            <person name="Mori M."/>
            <person name="Tomita M."/>
            <person name="Arakawa K."/>
        </authorList>
    </citation>
    <scope>NUCLEOTIDE SEQUENCE [LARGE SCALE GENOMIC DNA]</scope>
</reference>
<keyword evidence="2" id="KW-1185">Reference proteome</keyword>
<dbReference type="Proteomes" id="UP000499080">
    <property type="component" value="Unassembled WGS sequence"/>
</dbReference>
<organism evidence="1 2">
    <name type="scientific">Araneus ventricosus</name>
    <name type="common">Orbweaver spider</name>
    <name type="synonym">Epeira ventricosa</name>
    <dbReference type="NCBI Taxonomy" id="182803"/>
    <lineage>
        <taxon>Eukaryota</taxon>
        <taxon>Metazoa</taxon>
        <taxon>Ecdysozoa</taxon>
        <taxon>Arthropoda</taxon>
        <taxon>Chelicerata</taxon>
        <taxon>Arachnida</taxon>
        <taxon>Araneae</taxon>
        <taxon>Araneomorphae</taxon>
        <taxon>Entelegynae</taxon>
        <taxon>Araneoidea</taxon>
        <taxon>Araneidae</taxon>
        <taxon>Araneus</taxon>
    </lineage>
</organism>